<protein>
    <recommendedName>
        <fullName evidence="2">Molybdenum cofactor biosynthesis protein A-like twitch domain-containing protein</fullName>
    </recommendedName>
</protein>
<name>A0A2K8UBQ6_9GAMM</name>
<organism evidence="3 4">
    <name type="scientific">Candidatus Thiodictyon syntrophicum</name>
    <dbReference type="NCBI Taxonomy" id="1166950"/>
    <lineage>
        <taxon>Bacteria</taxon>
        <taxon>Pseudomonadati</taxon>
        <taxon>Pseudomonadota</taxon>
        <taxon>Gammaproteobacteria</taxon>
        <taxon>Chromatiales</taxon>
        <taxon>Chromatiaceae</taxon>
        <taxon>Thiodictyon</taxon>
    </lineage>
</organism>
<dbReference type="EMBL" id="CP020370">
    <property type="protein sequence ID" value="AUB83030.1"/>
    <property type="molecule type" value="Genomic_DNA"/>
</dbReference>
<dbReference type="RefSeq" id="WP_100920730.1">
    <property type="nucleotide sequence ID" value="NZ_CP020370.1"/>
</dbReference>
<reference evidence="3 4" key="1">
    <citation type="submission" date="2017-03" db="EMBL/GenBank/DDBJ databases">
        <title>Complete genome sequence of Candidatus 'Thiodictyon syntrophicum' sp. nov. strain Cad16T, a photolithoautotroph purple sulfur bacterium isolated from an alpine meromictic lake.</title>
        <authorList>
            <person name="Luedin S.M."/>
            <person name="Pothier J.F."/>
            <person name="Danza F."/>
            <person name="Storelli N."/>
            <person name="Wittwer M."/>
            <person name="Tonolla M."/>
        </authorList>
    </citation>
    <scope>NUCLEOTIDE SEQUENCE [LARGE SCALE GENOMIC DNA]</scope>
    <source>
        <strain evidence="3 4">Cad16T</strain>
    </source>
</reference>
<dbReference type="GO" id="GO:0051539">
    <property type="term" value="F:4 iron, 4 sulfur cluster binding"/>
    <property type="evidence" value="ECO:0007669"/>
    <property type="project" value="InterPro"/>
</dbReference>
<gene>
    <name evidence="3" type="ORF">THSYN_20175</name>
</gene>
<dbReference type="Pfam" id="PF06463">
    <property type="entry name" value="Mob_synth_C"/>
    <property type="match status" value="1"/>
</dbReference>
<keyword evidence="4" id="KW-1185">Reference proteome</keyword>
<dbReference type="OrthoDB" id="9763993at2"/>
<evidence type="ECO:0000313" key="4">
    <source>
        <dbReference type="Proteomes" id="UP000232638"/>
    </source>
</evidence>
<evidence type="ECO:0000259" key="2">
    <source>
        <dbReference type="Pfam" id="PF06463"/>
    </source>
</evidence>
<dbReference type="Proteomes" id="UP000232638">
    <property type="component" value="Chromosome"/>
</dbReference>
<sequence>MPLGEPGDQDRAAVCYPSDAIRRDLQPHWELIPTTETTGGPARYFRVAGSRFRIGLISPHSHDFCADCNRGPGPARCRTGQAGPRWERLQPRRGPQSPVHLRHS</sequence>
<dbReference type="GO" id="GO:0006777">
    <property type="term" value="P:Mo-molybdopterin cofactor biosynthetic process"/>
    <property type="evidence" value="ECO:0007669"/>
    <property type="project" value="InterPro"/>
</dbReference>
<dbReference type="Gene3D" id="3.20.20.70">
    <property type="entry name" value="Aldolase class I"/>
    <property type="match status" value="1"/>
</dbReference>
<feature type="region of interest" description="Disordered" evidence="1">
    <location>
        <begin position="76"/>
        <end position="104"/>
    </location>
</feature>
<dbReference type="AlphaFoldDB" id="A0A2K8UBQ6"/>
<evidence type="ECO:0000313" key="3">
    <source>
        <dbReference type="EMBL" id="AUB83030.1"/>
    </source>
</evidence>
<feature type="domain" description="Molybdenum cofactor biosynthesis protein A-like twitch" evidence="2">
    <location>
        <begin position="1"/>
        <end position="70"/>
    </location>
</feature>
<dbReference type="InterPro" id="IPR013785">
    <property type="entry name" value="Aldolase_TIM"/>
</dbReference>
<evidence type="ECO:0000256" key="1">
    <source>
        <dbReference type="SAM" id="MobiDB-lite"/>
    </source>
</evidence>
<accession>A0A2K8UBQ6</accession>
<dbReference type="KEGG" id="tsy:THSYN_20175"/>
<proteinExistence type="predicted"/>
<dbReference type="InterPro" id="IPR010505">
    <property type="entry name" value="MoaA_twitch"/>
</dbReference>